<keyword evidence="3 6" id="KW-0812">Transmembrane</keyword>
<keyword evidence="4 6" id="KW-1133">Transmembrane helix</keyword>
<keyword evidence="9" id="KW-1185">Reference proteome</keyword>
<evidence type="ECO:0000256" key="3">
    <source>
        <dbReference type="ARBA" id="ARBA00022692"/>
    </source>
</evidence>
<feature type="domain" description="Na+/H+ antiporter NhaC-like C-terminal" evidence="7">
    <location>
        <begin position="155"/>
        <end position="476"/>
    </location>
</feature>
<protein>
    <submittedName>
        <fullName evidence="8">Sodium:proton antiporter</fullName>
    </submittedName>
</protein>
<dbReference type="RefSeq" id="WP_269920629.1">
    <property type="nucleotide sequence ID" value="NZ_JAMKBI010000001.1"/>
</dbReference>
<keyword evidence="5 6" id="KW-0472">Membrane</keyword>
<feature type="transmembrane region" description="Helical" evidence="6">
    <location>
        <begin position="333"/>
        <end position="353"/>
    </location>
</feature>
<proteinExistence type="predicted"/>
<dbReference type="PANTHER" id="PTHR43478:SF1">
    <property type="entry name" value="NA+_H+ ANTIPORTER NHAC-LIKE C-TERMINAL DOMAIN-CONTAINING PROTEIN"/>
    <property type="match status" value="1"/>
</dbReference>
<dbReference type="EMBL" id="JAMKBI010000001">
    <property type="protein sequence ID" value="MCZ8531954.1"/>
    <property type="molecule type" value="Genomic_DNA"/>
</dbReference>
<evidence type="ECO:0000256" key="6">
    <source>
        <dbReference type="SAM" id="Phobius"/>
    </source>
</evidence>
<comment type="subcellular location">
    <subcellularLocation>
        <location evidence="1">Cell membrane</location>
        <topology evidence="1">Multi-pass membrane protein</topology>
    </subcellularLocation>
</comment>
<feature type="transmembrane region" description="Helical" evidence="6">
    <location>
        <begin position="192"/>
        <end position="213"/>
    </location>
</feature>
<name>A0A9X3L9E8_9BACI</name>
<evidence type="ECO:0000256" key="1">
    <source>
        <dbReference type="ARBA" id="ARBA00004651"/>
    </source>
</evidence>
<dbReference type="Proteomes" id="UP001152172">
    <property type="component" value="Unassembled WGS sequence"/>
</dbReference>
<sequence length="518" mass="55759">MEYGILSLLPPILAIVIAIVTRQTILSLFIGVWLGSTIISSWNPFVGFTYSITDVVIPSIADPWNAGLLLLVTLAGGFVNILRVTGGARAFAEVATKKVNTRKKAQNFVWGSSFLFSYTEPVLILGTVTRPITDKVKVSRVKLAYILDSMGSPLAAMSPISSYGPFITGLIATQLTVLGLSDNPWSLFIQMIPYNLYGLFAMIGVLFVVNLNLDIGPMYKAEMRAMETGELYGKDDKLMIDESVEEEMMVSNTKADIFSFLIPMVLLMGTIFTVIFWTGNIGENGFRGAFLNSNIVLSIICGFIAGAVGGIVYAKLRYRTSLIYLFDELTNGILKLMIVPLILVMAWSIGSIASTMGLGTYITELVGNYLPAFLVPLVIFIIGALIAFATGSSWGVFAIMIPIAVPMAASMDINLALAIGAVISGGLFGDHCSPISDTTIMSSTGAAADHIEHVRTQLPYALVIATASGIGFLSAGLTQNVFVGLIVTAIVLLVALYLLNRRVKRRDSNVLINKEVIS</sequence>
<feature type="transmembrane region" description="Helical" evidence="6">
    <location>
        <begin position="257"/>
        <end position="277"/>
    </location>
</feature>
<keyword evidence="2" id="KW-1003">Cell membrane</keyword>
<evidence type="ECO:0000313" key="9">
    <source>
        <dbReference type="Proteomes" id="UP001152172"/>
    </source>
</evidence>
<dbReference type="Pfam" id="PF03553">
    <property type="entry name" value="Na_H_antiporter"/>
    <property type="match status" value="1"/>
</dbReference>
<evidence type="ECO:0000256" key="2">
    <source>
        <dbReference type="ARBA" id="ARBA00022475"/>
    </source>
</evidence>
<comment type="caution">
    <text evidence="8">The sequence shown here is derived from an EMBL/GenBank/DDBJ whole genome shotgun (WGS) entry which is preliminary data.</text>
</comment>
<feature type="transmembrane region" description="Helical" evidence="6">
    <location>
        <begin position="373"/>
        <end position="401"/>
    </location>
</feature>
<evidence type="ECO:0000256" key="4">
    <source>
        <dbReference type="ARBA" id="ARBA00022989"/>
    </source>
</evidence>
<reference evidence="8" key="1">
    <citation type="submission" date="2022-05" db="EMBL/GenBank/DDBJ databases">
        <authorList>
            <person name="Colautti A."/>
            <person name="Iacumin L."/>
        </authorList>
    </citation>
    <scope>NUCLEOTIDE SEQUENCE</scope>
    <source>
        <strain evidence="8">DSM 30747</strain>
    </source>
</reference>
<dbReference type="GO" id="GO:0005886">
    <property type="term" value="C:plasma membrane"/>
    <property type="evidence" value="ECO:0007669"/>
    <property type="project" value="UniProtKB-SubCell"/>
</dbReference>
<organism evidence="8 9">
    <name type="scientific">Psychrobacillus psychrodurans</name>
    <dbReference type="NCBI Taxonomy" id="126157"/>
    <lineage>
        <taxon>Bacteria</taxon>
        <taxon>Bacillati</taxon>
        <taxon>Bacillota</taxon>
        <taxon>Bacilli</taxon>
        <taxon>Bacillales</taxon>
        <taxon>Bacillaceae</taxon>
        <taxon>Psychrobacillus</taxon>
    </lineage>
</organism>
<evidence type="ECO:0000259" key="7">
    <source>
        <dbReference type="Pfam" id="PF03553"/>
    </source>
</evidence>
<feature type="transmembrane region" description="Helical" evidence="6">
    <location>
        <begin position="481"/>
        <end position="499"/>
    </location>
</feature>
<dbReference type="AlphaFoldDB" id="A0A9X3L9E8"/>
<feature type="transmembrane region" description="Helical" evidence="6">
    <location>
        <begin position="64"/>
        <end position="82"/>
    </location>
</feature>
<accession>A0A9X3L9E8</accession>
<evidence type="ECO:0000256" key="5">
    <source>
        <dbReference type="ARBA" id="ARBA00023136"/>
    </source>
</evidence>
<evidence type="ECO:0000313" key="8">
    <source>
        <dbReference type="EMBL" id="MCZ8531954.1"/>
    </source>
</evidence>
<dbReference type="InterPro" id="IPR018461">
    <property type="entry name" value="Na/H_Antiport_NhaC-like_C"/>
</dbReference>
<feature type="transmembrane region" description="Helical" evidence="6">
    <location>
        <begin position="289"/>
        <end position="313"/>
    </location>
</feature>
<gene>
    <name evidence="8" type="ORF">M9R61_01175</name>
</gene>
<dbReference type="PANTHER" id="PTHR43478">
    <property type="entry name" value="NA+/H+ ANTIPORTER-RELATED"/>
    <property type="match status" value="1"/>
</dbReference>